<keyword evidence="1" id="KW-0408">Iron</keyword>
<dbReference type="PANTHER" id="PTHR43396:SF6">
    <property type="entry name" value="ABL201WP"/>
    <property type="match status" value="1"/>
</dbReference>
<sequence>MTNEQVRIIRNTWRSLQGSDATLLGDVFYSRLFLKEPSLRKMFQVPREVQAKKLIDMLDLIVSRLDRIDEINDDIRQLAKRHTGYGVKPKHFEDVGKALLWTISKGLGNDWNKDVEAAWTACYATLTEAMLASENN</sequence>
<dbReference type="PROSITE" id="PS01033">
    <property type="entry name" value="GLOBIN"/>
    <property type="match status" value="1"/>
</dbReference>
<proteinExistence type="inferred from homology"/>
<dbReference type="RefSeq" id="WP_130024037.1">
    <property type="nucleotide sequence ID" value="NZ_SEWF01000071.1"/>
</dbReference>
<dbReference type="Gene3D" id="1.10.490.10">
    <property type="entry name" value="Globins"/>
    <property type="match status" value="1"/>
</dbReference>
<evidence type="ECO:0000313" key="3">
    <source>
        <dbReference type="EMBL" id="RYU92802.1"/>
    </source>
</evidence>
<reference evidence="3 4" key="1">
    <citation type="submission" date="2019-02" db="EMBL/GenBank/DDBJ databases">
        <title>Bacterial novel species Emticicia sp. 17J42-9 isolated from soil.</title>
        <authorList>
            <person name="Jung H.-Y."/>
        </authorList>
    </citation>
    <scope>NUCLEOTIDE SEQUENCE [LARGE SCALE GENOMIC DNA]</scope>
    <source>
        <strain evidence="3 4">17J42-9</strain>
    </source>
</reference>
<comment type="caution">
    <text evidence="3">The sequence shown here is derived from an EMBL/GenBank/DDBJ whole genome shotgun (WGS) entry which is preliminary data.</text>
</comment>
<dbReference type="GO" id="GO:0019825">
    <property type="term" value="F:oxygen binding"/>
    <property type="evidence" value="ECO:0007669"/>
    <property type="project" value="InterPro"/>
</dbReference>
<keyword evidence="1" id="KW-0349">Heme</keyword>
<dbReference type="PANTHER" id="PTHR43396">
    <property type="entry name" value="FLAVOHEMOPROTEIN"/>
    <property type="match status" value="1"/>
</dbReference>
<comment type="similarity">
    <text evidence="1">Belongs to the globin family.</text>
</comment>
<organism evidence="3 4">
    <name type="scientific">Emticicia agri</name>
    <dbReference type="NCBI Taxonomy" id="2492393"/>
    <lineage>
        <taxon>Bacteria</taxon>
        <taxon>Pseudomonadati</taxon>
        <taxon>Bacteroidota</taxon>
        <taxon>Cytophagia</taxon>
        <taxon>Cytophagales</taxon>
        <taxon>Leadbetterellaceae</taxon>
        <taxon>Emticicia</taxon>
    </lineage>
</organism>
<dbReference type="SUPFAM" id="SSF46458">
    <property type="entry name" value="Globin-like"/>
    <property type="match status" value="1"/>
</dbReference>
<dbReference type="GO" id="GO:0071500">
    <property type="term" value="P:cellular response to nitrosative stress"/>
    <property type="evidence" value="ECO:0007669"/>
    <property type="project" value="TreeGrafter"/>
</dbReference>
<evidence type="ECO:0000256" key="1">
    <source>
        <dbReference type="RuleBase" id="RU000356"/>
    </source>
</evidence>
<dbReference type="EMBL" id="SEWF01000071">
    <property type="protein sequence ID" value="RYU92802.1"/>
    <property type="molecule type" value="Genomic_DNA"/>
</dbReference>
<dbReference type="OrthoDB" id="9801223at2"/>
<name>A0A4Q5LTC5_9BACT</name>
<evidence type="ECO:0000259" key="2">
    <source>
        <dbReference type="PROSITE" id="PS01033"/>
    </source>
</evidence>
<dbReference type="InterPro" id="IPR012292">
    <property type="entry name" value="Globin/Proto"/>
</dbReference>
<dbReference type="GO" id="GO:0005344">
    <property type="term" value="F:oxygen carrier activity"/>
    <property type="evidence" value="ECO:0007669"/>
    <property type="project" value="UniProtKB-KW"/>
</dbReference>
<evidence type="ECO:0000313" key="4">
    <source>
        <dbReference type="Proteomes" id="UP000293162"/>
    </source>
</evidence>
<dbReference type="Pfam" id="PF00042">
    <property type="entry name" value="Globin"/>
    <property type="match status" value="1"/>
</dbReference>
<dbReference type="InterPro" id="IPR009050">
    <property type="entry name" value="Globin-like_sf"/>
</dbReference>
<keyword evidence="1" id="KW-0479">Metal-binding</keyword>
<dbReference type="GO" id="GO:0071949">
    <property type="term" value="F:FAD binding"/>
    <property type="evidence" value="ECO:0007669"/>
    <property type="project" value="TreeGrafter"/>
</dbReference>
<accession>A0A4Q5LTC5</accession>
<dbReference type="AlphaFoldDB" id="A0A4Q5LTC5"/>
<dbReference type="GO" id="GO:0008941">
    <property type="term" value="F:nitric oxide dioxygenase NAD(P)H activity"/>
    <property type="evidence" value="ECO:0007669"/>
    <property type="project" value="TreeGrafter"/>
</dbReference>
<protein>
    <submittedName>
        <fullName evidence="3">Hemoglobin</fullName>
    </submittedName>
</protein>
<feature type="domain" description="Globin" evidence="2">
    <location>
        <begin position="1"/>
        <end position="135"/>
    </location>
</feature>
<gene>
    <name evidence="3" type="ORF">EWM59_25345</name>
</gene>
<keyword evidence="4" id="KW-1185">Reference proteome</keyword>
<dbReference type="GO" id="GO:0020037">
    <property type="term" value="F:heme binding"/>
    <property type="evidence" value="ECO:0007669"/>
    <property type="project" value="InterPro"/>
</dbReference>
<dbReference type="InterPro" id="IPR000971">
    <property type="entry name" value="Globin"/>
</dbReference>
<keyword evidence="1" id="KW-0561">Oxygen transport</keyword>
<keyword evidence="1" id="KW-0813">Transport</keyword>
<dbReference type="GO" id="GO:0046210">
    <property type="term" value="P:nitric oxide catabolic process"/>
    <property type="evidence" value="ECO:0007669"/>
    <property type="project" value="TreeGrafter"/>
</dbReference>
<dbReference type="Proteomes" id="UP000293162">
    <property type="component" value="Unassembled WGS sequence"/>
</dbReference>